<keyword evidence="4" id="KW-1185">Reference proteome</keyword>
<dbReference type="AlphaFoldDB" id="A0A0F7PBP7"/>
<dbReference type="GeneID" id="26009627"/>
<dbReference type="Proteomes" id="UP000060390">
    <property type="component" value="Chromosome"/>
</dbReference>
<dbReference type="Proteomes" id="UP000069906">
    <property type="component" value="Chromosome"/>
</dbReference>
<protein>
    <submittedName>
        <fullName evidence="1">Uncharacterized protein</fullName>
    </submittedName>
</protein>
<dbReference type="InterPro" id="IPR043830">
    <property type="entry name" value="DUF5807"/>
</dbReference>
<dbReference type="RefSeq" id="WP_050047601.1">
    <property type="nucleotide sequence ID" value="NZ_CP008874.1"/>
</dbReference>
<dbReference type="KEGG" id="hsf:HLASA_0254"/>
<dbReference type="OrthoDB" id="300179at2157"/>
<dbReference type="HOGENOM" id="CLU_127463_0_0_2"/>
<evidence type="ECO:0000313" key="4">
    <source>
        <dbReference type="Proteomes" id="UP000069906"/>
    </source>
</evidence>
<dbReference type="KEGG" id="hsu:HLASF_0254"/>
<evidence type="ECO:0000313" key="3">
    <source>
        <dbReference type="Proteomes" id="UP000060390"/>
    </source>
</evidence>
<sequence length="146" mass="15707">MTDDRVAAFLAGDRPDDVALYLAADRVSNLDALLDQPAVHPAGDGALLVVDGETGRSVFQRFTDEDAMAFTGEAMGRDGHVDATLTDGTCPDADGEGDHEPRFVFSFVEEQNEEVGGLYERGDVVHAYAQCSCGTAYSDTWVVDER</sequence>
<gene>
    <name evidence="2" type="ORF">HLASA_0254</name>
    <name evidence="1" type="ORF">HLASF_0254</name>
</gene>
<dbReference type="PATRIC" id="fig|1604004.4.peg.267"/>
<reference evidence="3" key="2">
    <citation type="submission" date="2015-05" db="EMBL/GenBank/DDBJ databases">
        <title>Complete genome sequence of Halanaeroarchaeum sulfurireducens type strain M27-SA2, a sulfate-reducer haloarchaeon from marine anoxic lake Medee.</title>
        <authorList>
            <person name="Messina E."/>
            <person name="Kublanov I.V."/>
            <person name="Toshchakov S."/>
            <person name="Arcadi E."/>
            <person name="La Spada G."/>
            <person name="La Cono V."/>
            <person name="Yakimov M.M."/>
        </authorList>
    </citation>
    <scope>NUCLEOTIDE SEQUENCE [LARGE SCALE GENOMIC DNA]</scope>
    <source>
        <strain evidence="3">M27-SA2</strain>
    </source>
</reference>
<accession>A0A0F7PBP7</accession>
<reference evidence="2 3" key="3">
    <citation type="journal article" date="2016" name="Stand. Genomic Sci.">
        <title>Complete genome sequence of 'Halanaeroarchaeum sulfurireducens' M27-SA2, a sulfur-reducing and acetate-oxidizing haloarchaeon from the deep-sea hypersaline anoxic lake Medee.</title>
        <authorList>
            <person name="Messina E."/>
            <person name="Sorokin D.Y."/>
            <person name="Kublanov I.V."/>
            <person name="Toshchakov S."/>
            <person name="Lopatina A."/>
            <person name="Arcadi E."/>
            <person name="Smedile F."/>
            <person name="La Spada G."/>
            <person name="La Cono V."/>
            <person name="Yakimov M.M."/>
        </authorList>
    </citation>
    <scope>NUCLEOTIDE SEQUENCE [LARGE SCALE GENOMIC DNA]</scope>
    <source>
        <strain evidence="2 3">M27-SA2</strain>
    </source>
</reference>
<evidence type="ECO:0000313" key="2">
    <source>
        <dbReference type="EMBL" id="ALG81165.1"/>
    </source>
</evidence>
<reference evidence="1 4" key="1">
    <citation type="journal article" date="2015" name="ISME J.">
        <title>Elemental sulfur and acetate can support life of a novel strictly anaerobic haloarchaeon.</title>
        <authorList>
            <person name="Sorokin D.Y."/>
            <person name="Kublanov I.V."/>
            <person name="Gavrilov S.N."/>
            <person name="Rojo D."/>
            <person name="Roman P."/>
            <person name="Golyshin P.N."/>
            <person name="Slepak V.Z."/>
            <person name="Smedile F."/>
            <person name="Ferrer M."/>
            <person name="Messina E."/>
            <person name="La Cono V."/>
            <person name="Yakimov M.M."/>
        </authorList>
    </citation>
    <scope>NUCLEOTIDE SEQUENCE [LARGE SCALE GENOMIC DNA]</scope>
    <source>
        <strain evidence="1 4">HSR2</strain>
    </source>
</reference>
<dbReference type="EMBL" id="CP008874">
    <property type="protein sequence ID" value="AKH96763.1"/>
    <property type="molecule type" value="Genomic_DNA"/>
</dbReference>
<evidence type="ECO:0000313" key="1">
    <source>
        <dbReference type="EMBL" id="AKH96763.1"/>
    </source>
</evidence>
<dbReference type="Pfam" id="PF19123">
    <property type="entry name" value="DUF5807"/>
    <property type="match status" value="1"/>
</dbReference>
<proteinExistence type="predicted"/>
<dbReference type="EMBL" id="CP011564">
    <property type="protein sequence ID" value="ALG81165.1"/>
    <property type="molecule type" value="Genomic_DNA"/>
</dbReference>
<organism evidence="1 4">
    <name type="scientific">Halanaeroarchaeum sulfurireducens</name>
    <dbReference type="NCBI Taxonomy" id="1604004"/>
    <lineage>
        <taxon>Archaea</taxon>
        <taxon>Methanobacteriati</taxon>
        <taxon>Methanobacteriota</taxon>
        <taxon>Stenosarchaea group</taxon>
        <taxon>Halobacteria</taxon>
        <taxon>Halobacteriales</taxon>
        <taxon>Halobacteriaceae</taxon>
        <taxon>Halanaeroarchaeum</taxon>
    </lineage>
</organism>
<name>A0A0F7PBP7_9EURY</name>